<sequence>MENLLSLAFDNLSSYDNGKIRKGLRQVEGLLANICLSRQETSRDRRASVARDPGQEQESPPNYKTLTELADDPAFYEFFKLQEGFEWNVAVRLVNTLDRLLAKGGDGSNDLLILNALDLIQGVMLLHPPSKALFSREMYMNLLLDLIEPDFCPAIQSATLLTLVTALIDTPQNTRTFESLDGLLAVTSLFRSRGTSRDVKLKLIEFLYFYLMPETPSIPSAAPRDSMPGLLQRSPSKLAKAFSNAGSRDGDGRPRSAGESSTRTQEEKQALLGRHLNSVEELVKDLRQNTLFNGVVS</sequence>
<organism evidence="2 3">
    <name type="scientific">Xylaria bambusicola</name>
    <dbReference type="NCBI Taxonomy" id="326684"/>
    <lineage>
        <taxon>Eukaryota</taxon>
        <taxon>Fungi</taxon>
        <taxon>Dikarya</taxon>
        <taxon>Ascomycota</taxon>
        <taxon>Pezizomycotina</taxon>
        <taxon>Sordariomycetes</taxon>
        <taxon>Xylariomycetidae</taxon>
        <taxon>Xylariales</taxon>
        <taxon>Xylariaceae</taxon>
        <taxon>Xylaria</taxon>
    </lineage>
</organism>
<reference evidence="2 3" key="1">
    <citation type="submission" date="2023-10" db="EMBL/GenBank/DDBJ databases">
        <title>Draft genome sequence of Xylaria bambusicola isolate GMP-LS, the root and basal stem rot pathogen of sugarcane in Indonesia.</title>
        <authorList>
            <person name="Selvaraj P."/>
            <person name="Muralishankar V."/>
            <person name="Muruganantham S."/>
            <person name="Sp S."/>
            <person name="Haryani S."/>
            <person name="Lau K.J.X."/>
            <person name="Naqvi N.I."/>
        </authorList>
    </citation>
    <scope>NUCLEOTIDE SEQUENCE [LARGE SCALE GENOMIC DNA]</scope>
    <source>
        <strain evidence="2">GMP-LS</strain>
    </source>
</reference>
<dbReference type="InterPro" id="IPR012535">
    <property type="entry name" value="Cell_div_Cdc14"/>
</dbReference>
<evidence type="ECO:0000256" key="1">
    <source>
        <dbReference type="SAM" id="MobiDB-lite"/>
    </source>
</evidence>
<keyword evidence="3" id="KW-1185">Reference proteome</keyword>
<evidence type="ECO:0000313" key="3">
    <source>
        <dbReference type="Proteomes" id="UP001305414"/>
    </source>
</evidence>
<proteinExistence type="predicted"/>
<feature type="region of interest" description="Disordered" evidence="1">
    <location>
        <begin position="43"/>
        <end position="64"/>
    </location>
</feature>
<name>A0AAN7V171_9PEZI</name>
<comment type="caution">
    <text evidence="2">The sequence shown here is derived from an EMBL/GenBank/DDBJ whole genome shotgun (WGS) entry which is preliminary data.</text>
</comment>
<gene>
    <name evidence="2" type="ORF">RRF57_007983</name>
</gene>
<dbReference type="PANTHER" id="PTHR34065">
    <property type="entry name" value="CELL DIVISION CONTROL PROTEIN 14"/>
    <property type="match status" value="1"/>
</dbReference>
<dbReference type="EMBL" id="JAWHQM010000023">
    <property type="protein sequence ID" value="KAK5632269.1"/>
    <property type="molecule type" value="Genomic_DNA"/>
</dbReference>
<accession>A0AAN7V171</accession>
<evidence type="ECO:0000313" key="2">
    <source>
        <dbReference type="EMBL" id="KAK5632269.1"/>
    </source>
</evidence>
<dbReference type="Proteomes" id="UP001305414">
    <property type="component" value="Unassembled WGS sequence"/>
</dbReference>
<protein>
    <recommendedName>
        <fullName evidence="4">Cell division control protein 14</fullName>
    </recommendedName>
</protein>
<dbReference type="Pfam" id="PF08045">
    <property type="entry name" value="CDC14"/>
    <property type="match status" value="1"/>
</dbReference>
<dbReference type="PANTHER" id="PTHR34065:SF1">
    <property type="entry name" value="CELL DIVISION CONTROL PROTEIN 14"/>
    <property type="match status" value="1"/>
</dbReference>
<evidence type="ECO:0008006" key="4">
    <source>
        <dbReference type="Google" id="ProtNLM"/>
    </source>
</evidence>
<feature type="region of interest" description="Disordered" evidence="1">
    <location>
        <begin position="241"/>
        <end position="269"/>
    </location>
</feature>
<dbReference type="AlphaFoldDB" id="A0AAN7V171"/>